<proteinExistence type="predicted"/>
<dbReference type="AlphaFoldDB" id="B0PAX4"/>
<evidence type="ECO:0000313" key="2">
    <source>
        <dbReference type="Proteomes" id="UP000003803"/>
    </source>
</evidence>
<name>B0PAX4_9FIRM</name>
<reference evidence="1" key="1">
    <citation type="submission" date="2007-11" db="EMBL/GenBank/DDBJ databases">
        <authorList>
            <person name="Fulton L."/>
            <person name="Clifton S."/>
            <person name="Fulton B."/>
            <person name="Xu J."/>
            <person name="Minx P."/>
            <person name="Pepin K.H."/>
            <person name="Johnson M."/>
            <person name="Thiruvilangam P."/>
            <person name="Bhonagiri V."/>
            <person name="Nash W.E."/>
            <person name="Mardis E.R."/>
            <person name="Wilson R.K."/>
        </authorList>
    </citation>
    <scope>NUCLEOTIDE SEQUENCE [LARGE SCALE GENOMIC DNA]</scope>
    <source>
        <strain evidence="1">DSM 17241</strain>
    </source>
</reference>
<comment type="caution">
    <text evidence="1">The sequence shown here is derived from an EMBL/GenBank/DDBJ whole genome shotgun (WGS) entry which is preliminary data.</text>
</comment>
<keyword evidence="2" id="KW-1185">Reference proteome</keyword>
<reference evidence="1" key="2">
    <citation type="submission" date="2013-09" db="EMBL/GenBank/DDBJ databases">
        <title>Draft genome sequence of Anaerotruncus colihominis(DSM 17241).</title>
        <authorList>
            <person name="Sudarsanam P."/>
            <person name="Ley R."/>
            <person name="Guruge J."/>
            <person name="Turnbaugh P.J."/>
            <person name="Mahowald M."/>
            <person name="Liep D."/>
            <person name="Gordon J."/>
        </authorList>
    </citation>
    <scope>NUCLEOTIDE SEQUENCE</scope>
    <source>
        <strain evidence="1">DSM 17241</strain>
    </source>
</reference>
<evidence type="ECO:0000313" key="1">
    <source>
        <dbReference type="EMBL" id="EDS11304.1"/>
    </source>
</evidence>
<organism evidence="1 2">
    <name type="scientific">Anaerotruncus colihominis DSM 17241</name>
    <dbReference type="NCBI Taxonomy" id="445972"/>
    <lineage>
        <taxon>Bacteria</taxon>
        <taxon>Bacillati</taxon>
        <taxon>Bacillota</taxon>
        <taxon>Clostridia</taxon>
        <taxon>Eubacteriales</taxon>
        <taxon>Oscillospiraceae</taxon>
        <taxon>Anaerotruncus</taxon>
    </lineage>
</organism>
<gene>
    <name evidence="1" type="ORF">ANACOL_01925</name>
</gene>
<dbReference type="EMBL" id="ABGD02000014">
    <property type="protein sequence ID" value="EDS11304.1"/>
    <property type="molecule type" value="Genomic_DNA"/>
</dbReference>
<accession>B0PAX4</accession>
<dbReference type="HOGENOM" id="CLU_2894020_0_0_9"/>
<protein>
    <submittedName>
        <fullName evidence="1">Uncharacterized protein</fullName>
    </submittedName>
</protein>
<sequence>MVEAAASEDTGALSEDTAVWEDASGSDTAAGVVPLEPQAAKAVHMTAAKSIVNVFFISFLLF</sequence>
<dbReference type="Proteomes" id="UP000003803">
    <property type="component" value="Unassembled WGS sequence"/>
</dbReference>